<name>A0A834E7A4_9CHIR</name>
<gene>
    <name evidence="2" type="ORF">HJG60_017570</name>
</gene>
<dbReference type="EMBL" id="JABVXQ010000006">
    <property type="protein sequence ID" value="KAF6106296.1"/>
    <property type="molecule type" value="Genomic_DNA"/>
</dbReference>
<accession>A0A834E7A4</accession>
<keyword evidence="1" id="KW-1133">Transmembrane helix</keyword>
<keyword evidence="1" id="KW-0812">Transmembrane</keyword>
<reference evidence="2 3" key="1">
    <citation type="journal article" date="2020" name="Nature">
        <title>Six reference-quality genomes reveal evolution of bat adaptations.</title>
        <authorList>
            <person name="Jebb D."/>
            <person name="Huang Z."/>
            <person name="Pippel M."/>
            <person name="Hughes G.M."/>
            <person name="Lavrichenko K."/>
            <person name="Devanna P."/>
            <person name="Winkler S."/>
            <person name="Jermiin L.S."/>
            <person name="Skirmuntt E.C."/>
            <person name="Katzourakis A."/>
            <person name="Burkitt-Gray L."/>
            <person name="Ray D.A."/>
            <person name="Sullivan K.A.M."/>
            <person name="Roscito J.G."/>
            <person name="Kirilenko B.M."/>
            <person name="Davalos L.M."/>
            <person name="Corthals A.P."/>
            <person name="Power M.L."/>
            <person name="Jones G."/>
            <person name="Ransome R.D."/>
            <person name="Dechmann D.K.N."/>
            <person name="Locatelli A.G."/>
            <person name="Puechmaille S.J."/>
            <person name="Fedrigo O."/>
            <person name="Jarvis E.D."/>
            <person name="Hiller M."/>
            <person name="Vernes S.C."/>
            <person name="Myers E.W."/>
            <person name="Teeling E.C."/>
        </authorList>
    </citation>
    <scope>NUCLEOTIDE SEQUENCE [LARGE SCALE GENOMIC DNA]</scope>
    <source>
        <strain evidence="2">Bat1K_MPI-CBG_1</strain>
    </source>
</reference>
<keyword evidence="1" id="KW-0472">Membrane</keyword>
<dbReference type="InterPro" id="IPR027197">
    <property type="entry name" value="SLC43A3"/>
</dbReference>
<comment type="caution">
    <text evidence="2">The sequence shown here is derived from an EMBL/GenBank/DDBJ whole genome shotgun (WGS) entry which is preliminary data.</text>
</comment>
<dbReference type="AlphaFoldDB" id="A0A834E7A4"/>
<sequence>MPSQGLSLHVATLLTGLLECLGFARVLLGWAPLVFVFKTEHYFEDLCEPSTGLMSNAMGHDDCRAQDERFSLIFTLASFTNNFMTFPTGYIFDRFKTTVARLIAIMSLQLAVFSHKHWPAGGW</sequence>
<dbReference type="PANTHER" id="PTHR20765">
    <property type="entry name" value="SOLUTE CARRIER FAMILY 43 MEMBER 3-RELATED"/>
    <property type="match status" value="1"/>
</dbReference>
<proteinExistence type="predicted"/>
<dbReference type="PANTHER" id="PTHR20765:SF1">
    <property type="entry name" value="EQUILIBRATIVE NUCLEOBASE TRANSPORTER 1"/>
    <property type="match status" value="1"/>
</dbReference>
<dbReference type="Proteomes" id="UP000664940">
    <property type="component" value="Unassembled WGS sequence"/>
</dbReference>
<evidence type="ECO:0000313" key="3">
    <source>
        <dbReference type="Proteomes" id="UP000664940"/>
    </source>
</evidence>
<evidence type="ECO:0008006" key="4">
    <source>
        <dbReference type="Google" id="ProtNLM"/>
    </source>
</evidence>
<evidence type="ECO:0000313" key="2">
    <source>
        <dbReference type="EMBL" id="KAF6106296.1"/>
    </source>
</evidence>
<feature type="transmembrane region" description="Helical" evidence="1">
    <location>
        <begin position="6"/>
        <end position="28"/>
    </location>
</feature>
<protein>
    <recommendedName>
        <fullName evidence="4">Solute carrier family 43 member 3</fullName>
    </recommendedName>
</protein>
<evidence type="ECO:0000256" key="1">
    <source>
        <dbReference type="SAM" id="Phobius"/>
    </source>
</evidence>
<organism evidence="2 3">
    <name type="scientific">Phyllostomus discolor</name>
    <name type="common">pale spear-nosed bat</name>
    <dbReference type="NCBI Taxonomy" id="89673"/>
    <lineage>
        <taxon>Eukaryota</taxon>
        <taxon>Metazoa</taxon>
        <taxon>Chordata</taxon>
        <taxon>Craniata</taxon>
        <taxon>Vertebrata</taxon>
        <taxon>Euteleostomi</taxon>
        <taxon>Mammalia</taxon>
        <taxon>Eutheria</taxon>
        <taxon>Laurasiatheria</taxon>
        <taxon>Chiroptera</taxon>
        <taxon>Yangochiroptera</taxon>
        <taxon>Phyllostomidae</taxon>
        <taxon>Phyllostominae</taxon>
        <taxon>Phyllostomus</taxon>
    </lineage>
</organism>